<dbReference type="AlphaFoldDB" id="A0A6L3VS49"/>
<evidence type="ECO:0000256" key="1">
    <source>
        <dbReference type="SAM" id="SignalP"/>
    </source>
</evidence>
<accession>A0A6L3VS49</accession>
<comment type="caution">
    <text evidence="2">The sequence shown here is derived from an EMBL/GenBank/DDBJ whole genome shotgun (WGS) entry which is preliminary data.</text>
</comment>
<evidence type="ECO:0000313" key="3">
    <source>
        <dbReference type="Proteomes" id="UP000483004"/>
    </source>
</evidence>
<keyword evidence="1" id="KW-0732">Signal</keyword>
<reference evidence="2 3" key="1">
    <citation type="submission" date="2019-09" db="EMBL/GenBank/DDBJ databases">
        <title>Actinomadura physcomitrii sp. nov., a novel actinomycete isolated from moss [Physcomitrium sphaericum (Ludw) Fuernr].</title>
        <authorList>
            <person name="Liu C."/>
            <person name="Zhuang X."/>
        </authorList>
    </citation>
    <scope>NUCLEOTIDE SEQUENCE [LARGE SCALE GENOMIC DNA]</scope>
    <source>
        <strain evidence="2 3">CYP1-1B</strain>
    </source>
</reference>
<sequence length="87" mass="9428">MRKVTAAVAALALSGTLALGTLPAEAAPKPKATPQQLPAQLRTQVELGFVGWDDKGPYVVWGDMSCHIHLLVPEEWSWAWGTGPCWF</sequence>
<organism evidence="2 3">
    <name type="scientific">Actinomadura montaniterrae</name>
    <dbReference type="NCBI Taxonomy" id="1803903"/>
    <lineage>
        <taxon>Bacteria</taxon>
        <taxon>Bacillati</taxon>
        <taxon>Actinomycetota</taxon>
        <taxon>Actinomycetes</taxon>
        <taxon>Streptosporangiales</taxon>
        <taxon>Thermomonosporaceae</taxon>
        <taxon>Actinomadura</taxon>
    </lineage>
</organism>
<dbReference type="EMBL" id="WBMR01000069">
    <property type="protein sequence ID" value="KAB2378213.1"/>
    <property type="molecule type" value="Genomic_DNA"/>
</dbReference>
<evidence type="ECO:0000313" key="2">
    <source>
        <dbReference type="EMBL" id="KAB2378213.1"/>
    </source>
</evidence>
<dbReference type="RefSeq" id="WP_151542204.1">
    <property type="nucleotide sequence ID" value="NZ_WBMR01000069.1"/>
</dbReference>
<name>A0A6L3VS49_9ACTN</name>
<dbReference type="OrthoDB" id="3478539at2"/>
<feature type="signal peptide" evidence="1">
    <location>
        <begin position="1"/>
        <end position="26"/>
    </location>
</feature>
<protein>
    <submittedName>
        <fullName evidence="2">Uncharacterized protein</fullName>
    </submittedName>
</protein>
<proteinExistence type="predicted"/>
<dbReference type="Proteomes" id="UP000483004">
    <property type="component" value="Unassembled WGS sequence"/>
</dbReference>
<gene>
    <name evidence="2" type="ORF">F9B16_23115</name>
</gene>
<feature type="chain" id="PRO_5026944487" evidence="1">
    <location>
        <begin position="27"/>
        <end position="87"/>
    </location>
</feature>
<keyword evidence="3" id="KW-1185">Reference proteome</keyword>